<evidence type="ECO:0000313" key="1">
    <source>
        <dbReference type="EMBL" id="KAJ3518494.1"/>
    </source>
</evidence>
<proteinExistence type="predicted"/>
<dbReference type="EMBL" id="JANRMS010003415">
    <property type="protein sequence ID" value="KAJ3518494.1"/>
    <property type="molecule type" value="Genomic_DNA"/>
</dbReference>
<keyword evidence="2" id="KW-1185">Reference proteome</keyword>
<sequence>MNDMAPNIFPPPRIHIHMNPHPHPRLSPCPDSAVFPFLPGAQTCQVDIDSALPHPPPLSSRAARGASRTPLTMIDSRTGDADAEKAEGIMVPRVMAHGQLNDIMLGKFLVAALAVVGGVNPVEAQTQNIFVTGVPVSGGGAVPARKSINDLRSAGGPQWDLYIRALRSMYDAKETDWKSYFQVAGIHGKPFIQWNGGGARSGNGWPGYCPHGESLFLTWHRPYVLLYEQILVEHAKRLANLYPTKYRQQYVDAANSLRSPYWDWAVDDIPSAIVPQMVSVKVPNGSGLKTISMKNPLYTYTFPKDAVAGKYGSWDDENRARTFRCPSPDSFPSSANRLLNQRPYKQWTYDVLTHSTNFNQFASTGNSGASLEQIHNAIHWDAACAGQFLMAEFSGFDPIFWMHHTNVDRLWAYWQAMHPDQASFTGSYSGGARYSTPQGTRITPSSPLQPFYASKGKYHTSDSVKSIKGFGYTYAGLEYWRMSQSQLASSARSTINRLYGSSSSRRRGLEGRADGKTTRYFANVQLDVTEVERPCQVNVYVSGKLVGGMVVMMQPQEGTVHGQFSVDEAADTPQLLGACSPTKVADSVNKGLQVEIVNLDGSKTDLSKVPSLKMSLDDVPYTPPAAADDLPTYGETRTQPAKAVAKSNVKALKAINACADKLPSFDPPN</sequence>
<name>A0ACC1RGF0_9HYPO</name>
<organism evidence="1 2">
    <name type="scientific">Fusarium decemcellulare</name>
    <dbReference type="NCBI Taxonomy" id="57161"/>
    <lineage>
        <taxon>Eukaryota</taxon>
        <taxon>Fungi</taxon>
        <taxon>Dikarya</taxon>
        <taxon>Ascomycota</taxon>
        <taxon>Pezizomycotina</taxon>
        <taxon>Sordariomycetes</taxon>
        <taxon>Hypocreomycetidae</taxon>
        <taxon>Hypocreales</taxon>
        <taxon>Nectriaceae</taxon>
        <taxon>Fusarium</taxon>
        <taxon>Fusarium decemcellulare species complex</taxon>
    </lineage>
</organism>
<protein>
    <submittedName>
        <fullName evidence="1">Uncharacterized protein</fullName>
    </submittedName>
</protein>
<reference evidence="1" key="1">
    <citation type="submission" date="2022-08" db="EMBL/GenBank/DDBJ databases">
        <title>Genome Sequence of Fusarium decemcellulare.</title>
        <authorList>
            <person name="Buettner E."/>
        </authorList>
    </citation>
    <scope>NUCLEOTIDE SEQUENCE</scope>
    <source>
        <strain evidence="1">Babe19</strain>
    </source>
</reference>
<comment type="caution">
    <text evidence="1">The sequence shown here is derived from an EMBL/GenBank/DDBJ whole genome shotgun (WGS) entry which is preliminary data.</text>
</comment>
<evidence type="ECO:0000313" key="2">
    <source>
        <dbReference type="Proteomes" id="UP001148629"/>
    </source>
</evidence>
<dbReference type="Proteomes" id="UP001148629">
    <property type="component" value="Unassembled WGS sequence"/>
</dbReference>
<accession>A0ACC1RGF0</accession>
<gene>
    <name evidence="1" type="ORF">NM208_g14496</name>
</gene>